<evidence type="ECO:0000313" key="1">
    <source>
        <dbReference type="EMBL" id="SHI36109.1"/>
    </source>
</evidence>
<dbReference type="AlphaFoldDB" id="A0A1M6AHZ0"/>
<gene>
    <name evidence="1" type="ORF">SAMN02745163_00089</name>
</gene>
<name>A0A1M6AHZ0_9CLOT</name>
<proteinExistence type="predicted"/>
<dbReference type="EMBL" id="FQZB01000003">
    <property type="protein sequence ID" value="SHI36109.1"/>
    <property type="molecule type" value="Genomic_DNA"/>
</dbReference>
<organism evidence="1 2">
    <name type="scientific">Clostridium cavendishii DSM 21758</name>
    <dbReference type="NCBI Taxonomy" id="1121302"/>
    <lineage>
        <taxon>Bacteria</taxon>
        <taxon>Bacillati</taxon>
        <taxon>Bacillota</taxon>
        <taxon>Clostridia</taxon>
        <taxon>Eubacteriales</taxon>
        <taxon>Clostridiaceae</taxon>
        <taxon>Clostridium</taxon>
    </lineage>
</organism>
<keyword evidence="2" id="KW-1185">Reference proteome</keyword>
<protein>
    <submittedName>
        <fullName evidence="1">Uncharacterized protein</fullName>
    </submittedName>
</protein>
<dbReference type="Proteomes" id="UP000184310">
    <property type="component" value="Unassembled WGS sequence"/>
</dbReference>
<reference evidence="1 2" key="1">
    <citation type="submission" date="2016-11" db="EMBL/GenBank/DDBJ databases">
        <authorList>
            <person name="Jaros S."/>
            <person name="Januszkiewicz K."/>
            <person name="Wedrychowicz H."/>
        </authorList>
    </citation>
    <scope>NUCLEOTIDE SEQUENCE [LARGE SCALE GENOMIC DNA]</scope>
    <source>
        <strain evidence="1 2">DSM 21758</strain>
    </source>
</reference>
<dbReference type="RefSeq" id="WP_159433193.1">
    <property type="nucleotide sequence ID" value="NZ_FQZB01000003.1"/>
</dbReference>
<evidence type="ECO:0000313" key="2">
    <source>
        <dbReference type="Proteomes" id="UP000184310"/>
    </source>
</evidence>
<accession>A0A1M6AHZ0</accession>
<sequence length="50" mass="6183">MFIYGEYNLFYTAYLETIKECNLKRFCKDENIDFYYLKNLISNKKHSKTK</sequence>